<dbReference type="GO" id="GO:0061775">
    <property type="term" value="F:cohesin loader activity"/>
    <property type="evidence" value="ECO:0007669"/>
    <property type="project" value="InterPro"/>
</dbReference>
<keyword evidence="2" id="KW-1185">Reference proteome</keyword>
<dbReference type="GO" id="GO:0071169">
    <property type="term" value="P:establishment of protein localization to chromatin"/>
    <property type="evidence" value="ECO:0007669"/>
    <property type="project" value="TreeGrafter"/>
</dbReference>
<gene>
    <name evidence="1" type="ORF">GIB67_009938</name>
</gene>
<dbReference type="PANTHER" id="PTHR21704:SF18">
    <property type="entry name" value="NIPPED-B-LIKE PROTEIN"/>
    <property type="match status" value="1"/>
</dbReference>
<dbReference type="AlphaFoldDB" id="A0A7J7L4G4"/>
<proteinExistence type="predicted"/>
<accession>A0A7J7L4G4</accession>
<dbReference type="GO" id="GO:0010468">
    <property type="term" value="P:regulation of gene expression"/>
    <property type="evidence" value="ECO:0007669"/>
    <property type="project" value="InterPro"/>
</dbReference>
<evidence type="ECO:0000313" key="1">
    <source>
        <dbReference type="EMBL" id="KAF6137462.1"/>
    </source>
</evidence>
<dbReference type="PANTHER" id="PTHR21704">
    <property type="entry name" value="NIPPED-B-LIKE PROTEIN DELANGIN SCC2-RELATED"/>
    <property type="match status" value="1"/>
</dbReference>
<dbReference type="GO" id="GO:0090694">
    <property type="term" value="C:Scc2-Scc4 cohesin loading complex"/>
    <property type="evidence" value="ECO:0007669"/>
    <property type="project" value="TreeGrafter"/>
</dbReference>
<dbReference type="OrthoDB" id="418242at2759"/>
<organism evidence="1 2">
    <name type="scientific">Kingdonia uniflora</name>
    <dbReference type="NCBI Taxonomy" id="39325"/>
    <lineage>
        <taxon>Eukaryota</taxon>
        <taxon>Viridiplantae</taxon>
        <taxon>Streptophyta</taxon>
        <taxon>Embryophyta</taxon>
        <taxon>Tracheophyta</taxon>
        <taxon>Spermatophyta</taxon>
        <taxon>Magnoliopsida</taxon>
        <taxon>Ranunculales</taxon>
        <taxon>Circaeasteraceae</taxon>
        <taxon>Kingdonia</taxon>
    </lineage>
</organism>
<name>A0A7J7L4G4_9MAGN</name>
<dbReference type="GO" id="GO:0003682">
    <property type="term" value="F:chromatin binding"/>
    <property type="evidence" value="ECO:0007669"/>
    <property type="project" value="TreeGrafter"/>
</dbReference>
<dbReference type="EMBL" id="JACGCM010002657">
    <property type="protein sequence ID" value="KAF6137462.1"/>
    <property type="molecule type" value="Genomic_DNA"/>
</dbReference>
<dbReference type="GO" id="GO:0034087">
    <property type="term" value="P:establishment of mitotic sister chromatid cohesion"/>
    <property type="evidence" value="ECO:0007669"/>
    <property type="project" value="TreeGrafter"/>
</dbReference>
<protein>
    <submittedName>
        <fullName evidence="1">Uncharacterized protein</fullName>
    </submittedName>
</protein>
<sequence length="163" mass="18184">MYYTEIQALLPFTAPDEPLYLINTINRVLQVRSGSFKAAMKALSSHSIQEDKHAISDENGADCQAAIALQLLLKLKKHLKIAFFLSDARCHEFSPNDPLKLGEALSKQNIPFDISGAHFSLPTSHKEIIERYQTPSNSQFVKVVSCASISDLFIRFSIDDEGD</sequence>
<reference evidence="1 2" key="1">
    <citation type="journal article" date="2020" name="IScience">
        <title>Genome Sequencing of the Endangered Kingdonia uniflora (Circaeasteraceae, Ranunculales) Reveals Potential Mechanisms of Evolutionary Specialization.</title>
        <authorList>
            <person name="Sun Y."/>
            <person name="Deng T."/>
            <person name="Zhang A."/>
            <person name="Moore M.J."/>
            <person name="Landis J.B."/>
            <person name="Lin N."/>
            <person name="Zhang H."/>
            <person name="Zhang X."/>
            <person name="Huang J."/>
            <person name="Zhang X."/>
            <person name="Sun H."/>
            <person name="Wang H."/>
        </authorList>
    </citation>
    <scope>NUCLEOTIDE SEQUENCE [LARGE SCALE GENOMIC DNA]</scope>
    <source>
        <strain evidence="1">TB1705</strain>
        <tissue evidence="1">Leaf</tissue>
    </source>
</reference>
<dbReference type="GO" id="GO:1990414">
    <property type="term" value="P:replication-born double-strand break repair via sister chromatid exchange"/>
    <property type="evidence" value="ECO:0007669"/>
    <property type="project" value="TreeGrafter"/>
</dbReference>
<dbReference type="Proteomes" id="UP000541444">
    <property type="component" value="Unassembled WGS sequence"/>
</dbReference>
<comment type="caution">
    <text evidence="1">The sequence shown here is derived from an EMBL/GenBank/DDBJ whole genome shotgun (WGS) entry which is preliminary data.</text>
</comment>
<dbReference type="InterPro" id="IPR033031">
    <property type="entry name" value="Scc2/Nipped-B"/>
</dbReference>
<evidence type="ECO:0000313" key="2">
    <source>
        <dbReference type="Proteomes" id="UP000541444"/>
    </source>
</evidence>
<dbReference type="GO" id="GO:0140588">
    <property type="term" value="P:chromatin looping"/>
    <property type="evidence" value="ECO:0007669"/>
    <property type="project" value="InterPro"/>
</dbReference>